<protein>
    <submittedName>
        <fullName evidence="1">Putative basic tail protein</fullName>
    </submittedName>
</protein>
<dbReference type="AlphaFoldDB" id="A0A0K8R769"/>
<evidence type="ECO:0000313" key="1">
    <source>
        <dbReference type="EMBL" id="JAA66324.1"/>
    </source>
</evidence>
<sequence>MTRSWITLGSALAENVWDTRHAVRAVANPTLQPKKWRRRTFLRGVVPGPTFRYYVRSPVRFWLRNETNDLPRSGKRKSSPSLVNYFVERNEL</sequence>
<name>A0A0K8R769_IXORI</name>
<organism evidence="1">
    <name type="scientific">Ixodes ricinus</name>
    <name type="common">Common tick</name>
    <name type="synonym">Acarus ricinus</name>
    <dbReference type="NCBI Taxonomy" id="34613"/>
    <lineage>
        <taxon>Eukaryota</taxon>
        <taxon>Metazoa</taxon>
        <taxon>Ecdysozoa</taxon>
        <taxon>Arthropoda</taxon>
        <taxon>Chelicerata</taxon>
        <taxon>Arachnida</taxon>
        <taxon>Acari</taxon>
        <taxon>Parasitiformes</taxon>
        <taxon>Ixodida</taxon>
        <taxon>Ixodoidea</taxon>
        <taxon>Ixodidae</taxon>
        <taxon>Ixodinae</taxon>
        <taxon>Ixodes</taxon>
    </lineage>
</organism>
<accession>A0A0K8R769</accession>
<dbReference type="EMBL" id="GADI01007484">
    <property type="protein sequence ID" value="JAA66324.1"/>
    <property type="molecule type" value="mRNA"/>
</dbReference>
<proteinExistence type="evidence at transcript level"/>
<reference evidence="1" key="1">
    <citation type="submission" date="2012-12" db="EMBL/GenBank/DDBJ databases">
        <title>Identification and characterization of a phenylalanine ammonia-lyase gene family in Isatis indigotica Fort.</title>
        <authorList>
            <person name="Liu Q."/>
            <person name="Chen J."/>
            <person name="Zhou X."/>
            <person name="Di P."/>
            <person name="Xiao Y."/>
            <person name="Xuan H."/>
            <person name="Zhang L."/>
            <person name="Chen W."/>
        </authorList>
    </citation>
    <scope>NUCLEOTIDE SEQUENCE</scope>
    <source>
        <tissue evidence="1">Salivary gland</tissue>
    </source>
</reference>